<dbReference type="RefSeq" id="WP_073399074.1">
    <property type="nucleotide sequence ID" value="NZ_FQTV01000002.1"/>
</dbReference>
<name>A0A1M4VD10_9BACE</name>
<gene>
    <name evidence="1" type="ORF">SAMN05444405_102275</name>
</gene>
<organism evidence="1 2">
    <name type="scientific">Bacteroides luti</name>
    <dbReference type="NCBI Taxonomy" id="1297750"/>
    <lineage>
        <taxon>Bacteria</taxon>
        <taxon>Pseudomonadati</taxon>
        <taxon>Bacteroidota</taxon>
        <taxon>Bacteroidia</taxon>
        <taxon>Bacteroidales</taxon>
        <taxon>Bacteroidaceae</taxon>
        <taxon>Bacteroides</taxon>
    </lineage>
</organism>
<dbReference type="NCBIfam" id="TIGR01909">
    <property type="entry name" value="C_GCAxxG_C_C"/>
    <property type="match status" value="1"/>
</dbReference>
<reference evidence="1 2" key="1">
    <citation type="submission" date="2016-11" db="EMBL/GenBank/DDBJ databases">
        <authorList>
            <person name="Jaros S."/>
            <person name="Januszkiewicz K."/>
            <person name="Wedrychowicz H."/>
        </authorList>
    </citation>
    <scope>NUCLEOTIDE SEQUENCE [LARGE SCALE GENOMIC DNA]</scope>
    <source>
        <strain evidence="1 2">DSM 26991</strain>
    </source>
</reference>
<dbReference type="InterPro" id="IPR010181">
    <property type="entry name" value="CGCAxxGCC_motif"/>
</dbReference>
<dbReference type="Pfam" id="PF09719">
    <property type="entry name" value="C_GCAxxG_C_C"/>
    <property type="match status" value="1"/>
</dbReference>
<dbReference type="STRING" id="1297750.SAMN05444405_102275"/>
<evidence type="ECO:0000313" key="1">
    <source>
        <dbReference type="EMBL" id="SHE66861.1"/>
    </source>
</evidence>
<dbReference type="OrthoDB" id="9791535at2"/>
<evidence type="ECO:0000313" key="2">
    <source>
        <dbReference type="Proteomes" id="UP000184509"/>
    </source>
</evidence>
<accession>A0A1M4VD10</accession>
<dbReference type="Proteomes" id="UP000184509">
    <property type="component" value="Unassembled WGS sequence"/>
</dbReference>
<keyword evidence="2" id="KW-1185">Reference proteome</keyword>
<sequence length="150" mass="16845">MEKERSVEAVETFNKKFNCAQSVLSVFSTELNISKSDCFRIATPFGSGVAFRQEMCGAVTGALMAIGLKYGMDENDSTEQKSYTYDLTTHFISEFRKKHGSICCKDLLDGIDMSTPEGYAKVRELNIFRTHCAEYVRSAVLIGEKILLRK</sequence>
<dbReference type="AlphaFoldDB" id="A0A1M4VD10"/>
<protein>
    <submittedName>
        <fullName evidence="1">C_GCAxxG_C_C family probable redox protein</fullName>
    </submittedName>
</protein>
<proteinExistence type="predicted"/>
<dbReference type="EMBL" id="FQTV01000002">
    <property type="protein sequence ID" value="SHE66861.1"/>
    <property type="molecule type" value="Genomic_DNA"/>
</dbReference>